<dbReference type="CDD" id="cd03392">
    <property type="entry name" value="PAP2_like_2"/>
    <property type="match status" value="1"/>
</dbReference>
<dbReference type="EMBL" id="CADCUZ010000052">
    <property type="protein sequence ID" value="CAA9410749.1"/>
    <property type="molecule type" value="Genomic_DNA"/>
</dbReference>
<proteinExistence type="predicted"/>
<dbReference type="AlphaFoldDB" id="A0A6J4PAG7"/>
<dbReference type="SMART" id="SM00014">
    <property type="entry name" value="acidPPc"/>
    <property type="match status" value="1"/>
</dbReference>
<dbReference type="PANTHER" id="PTHR14969:SF13">
    <property type="entry name" value="AT30094P"/>
    <property type="match status" value="1"/>
</dbReference>
<name>A0A6J4PAG7_9ACTN</name>
<feature type="domain" description="Phosphatidic acid phosphatase type 2/haloperoxidase" evidence="2">
    <location>
        <begin position="92"/>
        <end position="207"/>
    </location>
</feature>
<keyword evidence="1" id="KW-1133">Transmembrane helix</keyword>
<feature type="transmembrane region" description="Helical" evidence="1">
    <location>
        <begin position="64"/>
        <end position="87"/>
    </location>
</feature>
<dbReference type="InterPro" id="IPR036938">
    <property type="entry name" value="PAP2/HPO_sf"/>
</dbReference>
<organism evidence="3">
    <name type="scientific">uncultured Rubrobacteraceae bacterium</name>
    <dbReference type="NCBI Taxonomy" id="349277"/>
    <lineage>
        <taxon>Bacteria</taxon>
        <taxon>Bacillati</taxon>
        <taxon>Actinomycetota</taxon>
        <taxon>Rubrobacteria</taxon>
        <taxon>Rubrobacterales</taxon>
        <taxon>Rubrobacteraceae</taxon>
        <taxon>environmental samples</taxon>
    </lineage>
</organism>
<dbReference type="PANTHER" id="PTHR14969">
    <property type="entry name" value="SPHINGOSINE-1-PHOSPHATE PHOSPHOHYDROLASE"/>
    <property type="match status" value="1"/>
</dbReference>
<sequence length="234" mass="24775">MGTYLVRHAAVLGSLIAAGCSCLFIALSMGVLIGGPLVRFDRSTADALHTFASEASFLTTSLRIVGFLGSLEALAVVSVLVAGVLLVQRRWSMLAAWLVAVLGGQALNLLLKDLFARPRPNFERPLVIETSYSFPSGQAMEALVIYGMLAYFAVLTLRGRGTCVVSVVGAAALVVLVGFSRAYLGAHYVSDVVGGFCAGGAWLSAVITGWGTIRRHEVANRRGQTSSSRNQRVL</sequence>
<keyword evidence="1" id="KW-0812">Transmembrane</keyword>
<accession>A0A6J4PAG7</accession>
<keyword evidence="1" id="KW-0472">Membrane</keyword>
<feature type="transmembrane region" description="Helical" evidence="1">
    <location>
        <begin position="164"/>
        <end position="186"/>
    </location>
</feature>
<reference evidence="3" key="1">
    <citation type="submission" date="2020-02" db="EMBL/GenBank/DDBJ databases">
        <authorList>
            <person name="Meier V. D."/>
        </authorList>
    </citation>
    <scope>NUCLEOTIDE SEQUENCE</scope>
    <source>
        <strain evidence="3">AVDCRST_MAG55</strain>
    </source>
</reference>
<evidence type="ECO:0000256" key="1">
    <source>
        <dbReference type="SAM" id="Phobius"/>
    </source>
</evidence>
<dbReference type="InterPro" id="IPR000326">
    <property type="entry name" value="PAP2/HPO"/>
</dbReference>
<gene>
    <name evidence="3" type="ORF">AVDCRST_MAG55-1332</name>
</gene>
<evidence type="ECO:0000313" key="3">
    <source>
        <dbReference type="EMBL" id="CAA9410749.1"/>
    </source>
</evidence>
<feature type="transmembrane region" description="Helical" evidence="1">
    <location>
        <begin position="12"/>
        <end position="33"/>
    </location>
</feature>
<dbReference type="PROSITE" id="PS51257">
    <property type="entry name" value="PROKAR_LIPOPROTEIN"/>
    <property type="match status" value="1"/>
</dbReference>
<protein>
    <recommendedName>
        <fullName evidence="2">Phosphatidic acid phosphatase type 2/haloperoxidase domain-containing protein</fullName>
    </recommendedName>
</protein>
<feature type="transmembrane region" description="Helical" evidence="1">
    <location>
        <begin position="192"/>
        <end position="213"/>
    </location>
</feature>
<dbReference type="Gene3D" id="1.20.144.10">
    <property type="entry name" value="Phosphatidic acid phosphatase type 2/haloperoxidase"/>
    <property type="match status" value="2"/>
</dbReference>
<feature type="transmembrane region" description="Helical" evidence="1">
    <location>
        <begin position="94"/>
        <end position="111"/>
    </location>
</feature>
<feature type="transmembrane region" description="Helical" evidence="1">
    <location>
        <begin position="139"/>
        <end position="157"/>
    </location>
</feature>
<dbReference type="SUPFAM" id="SSF48317">
    <property type="entry name" value="Acid phosphatase/Vanadium-dependent haloperoxidase"/>
    <property type="match status" value="1"/>
</dbReference>
<dbReference type="Pfam" id="PF01569">
    <property type="entry name" value="PAP2"/>
    <property type="match status" value="1"/>
</dbReference>
<evidence type="ECO:0000259" key="2">
    <source>
        <dbReference type="SMART" id="SM00014"/>
    </source>
</evidence>